<accession>D7BEB7</accession>
<dbReference type="STRING" id="526227.Mesil_3148"/>
<dbReference type="AlphaFoldDB" id="D7BEB7"/>
<organism evidence="2 3">
    <name type="scientific">Allomeiothermus silvanus (strain ATCC 700542 / DSM 9946 / NBRC 106475 / NCIMB 13440 / VI-R2)</name>
    <name type="common">Thermus silvanus</name>
    <dbReference type="NCBI Taxonomy" id="526227"/>
    <lineage>
        <taxon>Bacteria</taxon>
        <taxon>Thermotogati</taxon>
        <taxon>Deinococcota</taxon>
        <taxon>Deinococci</taxon>
        <taxon>Thermales</taxon>
        <taxon>Thermaceae</taxon>
        <taxon>Allomeiothermus</taxon>
    </lineage>
</organism>
<dbReference type="Pfam" id="PF01522">
    <property type="entry name" value="Polysacc_deac_1"/>
    <property type="match status" value="1"/>
</dbReference>
<dbReference type="GO" id="GO:0016810">
    <property type="term" value="F:hydrolase activity, acting on carbon-nitrogen (but not peptide) bonds"/>
    <property type="evidence" value="ECO:0007669"/>
    <property type="project" value="InterPro"/>
</dbReference>
<dbReference type="PANTHER" id="PTHR10587">
    <property type="entry name" value="GLYCOSYL TRANSFERASE-RELATED"/>
    <property type="match status" value="1"/>
</dbReference>
<dbReference type="EMBL" id="CP002042">
    <property type="protein sequence ID" value="ADH64975.1"/>
    <property type="molecule type" value="Genomic_DNA"/>
</dbReference>
<dbReference type="PROSITE" id="PS51677">
    <property type="entry name" value="NODB"/>
    <property type="match status" value="1"/>
</dbReference>
<reference evidence="2 3" key="1">
    <citation type="journal article" date="2010" name="Stand. Genomic Sci.">
        <title>Complete genome sequence of Meiothermus silvanus type strain (VI-R2).</title>
        <authorList>
            <person name="Sikorski J."/>
            <person name="Tindall B.J."/>
            <person name="Lowry S."/>
            <person name="Lucas S."/>
            <person name="Nolan M."/>
            <person name="Copeland A."/>
            <person name="Glavina Del Rio T."/>
            <person name="Tice H."/>
            <person name="Cheng J.F."/>
            <person name="Han C."/>
            <person name="Pitluck S."/>
            <person name="Liolios K."/>
            <person name="Ivanova N."/>
            <person name="Mavromatis K."/>
            <person name="Mikhailova N."/>
            <person name="Pati A."/>
            <person name="Goodwin L."/>
            <person name="Chen A."/>
            <person name="Palaniappan K."/>
            <person name="Land M."/>
            <person name="Hauser L."/>
            <person name="Chang Y.J."/>
            <person name="Jeffries C.D."/>
            <person name="Rohde M."/>
            <person name="Goker M."/>
            <person name="Woyke T."/>
            <person name="Bristow J."/>
            <person name="Eisen J.A."/>
            <person name="Markowitz V."/>
            <person name="Hugenholtz P."/>
            <person name="Kyrpides N.C."/>
            <person name="Klenk H.P."/>
            <person name="Lapidus A."/>
        </authorList>
    </citation>
    <scope>NUCLEOTIDE SEQUENCE [LARGE SCALE GENOMIC DNA]</scope>
    <source>
        <strain evidence="3">ATCC 700542 / DSM 9946 / VI-R2</strain>
    </source>
</reference>
<dbReference type="InterPro" id="IPR011330">
    <property type="entry name" value="Glyco_hydro/deAcase_b/a-brl"/>
</dbReference>
<evidence type="ECO:0000259" key="1">
    <source>
        <dbReference type="PROSITE" id="PS51677"/>
    </source>
</evidence>
<name>D7BEB7_ALLS1</name>
<evidence type="ECO:0000313" key="3">
    <source>
        <dbReference type="Proteomes" id="UP000001916"/>
    </source>
</evidence>
<dbReference type="HOGENOM" id="CLU_021264_4_1_0"/>
<dbReference type="InterPro" id="IPR002509">
    <property type="entry name" value="NODB_dom"/>
</dbReference>
<keyword evidence="3" id="KW-1185">Reference proteome</keyword>
<dbReference type="InterPro" id="IPR050248">
    <property type="entry name" value="Polysacc_deacetylase_ArnD"/>
</dbReference>
<proteinExistence type="predicted"/>
<dbReference type="PANTHER" id="PTHR10587:SF134">
    <property type="entry name" value="SECRETED PROTEIN"/>
    <property type="match status" value="1"/>
</dbReference>
<evidence type="ECO:0000313" key="2">
    <source>
        <dbReference type="EMBL" id="ADH64975.1"/>
    </source>
</evidence>
<dbReference type="KEGG" id="msv:Mesil_3148"/>
<dbReference type="Gene3D" id="3.20.20.370">
    <property type="entry name" value="Glycoside hydrolase/deacetylase"/>
    <property type="match status" value="1"/>
</dbReference>
<feature type="domain" description="NodB homology" evidence="1">
    <location>
        <begin position="30"/>
        <end position="231"/>
    </location>
</feature>
<dbReference type="OrthoDB" id="9806342at2"/>
<dbReference type="RefSeq" id="WP_013159503.1">
    <property type="nucleotide sequence ID" value="NC_014212.1"/>
</dbReference>
<gene>
    <name evidence="2" type="ordered locus">Mesil_3148</name>
</gene>
<dbReference type="GO" id="GO:0005975">
    <property type="term" value="P:carbohydrate metabolic process"/>
    <property type="evidence" value="ECO:0007669"/>
    <property type="project" value="InterPro"/>
</dbReference>
<dbReference type="Proteomes" id="UP000001916">
    <property type="component" value="Chromosome"/>
</dbReference>
<dbReference type="eggNOG" id="COG0726">
    <property type="taxonomic scope" value="Bacteria"/>
</dbReference>
<sequence>MRRWLGVGLLLWGVVLAAPVPITHGSRHHPQIALTFDADMTPGMLQNLHSGRVKSYNPTELYRLLEQHRVKATFFLSGLWIEAYPEQSRRLAQNPLFELENHSYSHLAFAQPCYGLPTVQTAAKAAEIRKAQRLLESLGVNNRYFRFPGGCYGPDDLALVKRLGLQVVHWDAAGEDGGQTNPEVIVRNVLSRVHNGSIVVLHSQGGPRLPATLPALRRLIPALQARGFTFVKVAELLAEPEGASR</sequence>
<protein>
    <submittedName>
        <fullName evidence="2">Polysaccharide deacetylase</fullName>
    </submittedName>
</protein>
<dbReference type="SUPFAM" id="SSF88713">
    <property type="entry name" value="Glycoside hydrolase/deacetylase"/>
    <property type="match status" value="1"/>
</dbReference>